<evidence type="ECO:0000256" key="2">
    <source>
        <dbReference type="SAM" id="MobiDB-lite"/>
    </source>
</evidence>
<dbReference type="AlphaFoldDB" id="A0A9J7GV60"/>
<dbReference type="InterPro" id="IPR036322">
    <property type="entry name" value="WD40_repeat_dom_sf"/>
</dbReference>
<organism evidence="4 5">
    <name type="scientific">Cricetulus griseus</name>
    <name type="common">Chinese hamster</name>
    <name type="synonym">Cricetulus barabensis griseus</name>
    <dbReference type="NCBI Taxonomy" id="10029"/>
    <lineage>
        <taxon>Eukaryota</taxon>
        <taxon>Metazoa</taxon>
        <taxon>Chordata</taxon>
        <taxon>Craniata</taxon>
        <taxon>Vertebrata</taxon>
        <taxon>Euteleostomi</taxon>
        <taxon>Mammalia</taxon>
        <taxon>Eutheria</taxon>
        <taxon>Euarchontoglires</taxon>
        <taxon>Glires</taxon>
        <taxon>Rodentia</taxon>
        <taxon>Myomorpha</taxon>
        <taxon>Muroidea</taxon>
        <taxon>Cricetidae</taxon>
        <taxon>Cricetinae</taxon>
        <taxon>Cricetulus</taxon>
    </lineage>
</organism>
<dbReference type="Proteomes" id="UP001108280">
    <property type="component" value="Chromosome 2"/>
</dbReference>
<dbReference type="SUPFAM" id="SSF50978">
    <property type="entry name" value="WD40 repeat-like"/>
    <property type="match status" value="1"/>
</dbReference>
<dbReference type="PANTHER" id="PTHR12296">
    <property type="entry name" value="DENN DOMAIN-CONTAINING PROTEIN 4"/>
    <property type="match status" value="1"/>
</dbReference>
<evidence type="ECO:0000313" key="5">
    <source>
        <dbReference type="RefSeq" id="XP_035296552.1"/>
    </source>
</evidence>
<feature type="compositionally biased region" description="Polar residues" evidence="2">
    <location>
        <begin position="387"/>
        <end position="397"/>
    </location>
</feature>
<dbReference type="InterPro" id="IPR001194">
    <property type="entry name" value="cDENN_dom"/>
</dbReference>
<keyword evidence="1" id="KW-0344">Guanine-nucleotide releasing factor</keyword>
<keyword evidence="4" id="KW-1185">Reference proteome</keyword>
<dbReference type="PANTHER" id="PTHR12296:SF21">
    <property type="entry name" value="DENN DOMAIN-CONTAINING PROTEIN 3"/>
    <property type="match status" value="1"/>
</dbReference>
<dbReference type="InterPro" id="IPR057977">
    <property type="entry name" value="TPR_DENND3"/>
</dbReference>
<dbReference type="InterPro" id="IPR037516">
    <property type="entry name" value="Tripartite_DENN"/>
</dbReference>
<dbReference type="InterPro" id="IPR051696">
    <property type="entry name" value="DENN_Domain_GEFs"/>
</dbReference>
<evidence type="ECO:0000313" key="4">
    <source>
        <dbReference type="Proteomes" id="UP001108280"/>
    </source>
</evidence>
<dbReference type="SMART" id="SM00320">
    <property type="entry name" value="WD40"/>
    <property type="match status" value="3"/>
</dbReference>
<feature type="region of interest" description="Disordered" evidence="2">
    <location>
        <begin position="358"/>
        <end position="397"/>
    </location>
</feature>
<dbReference type="InterPro" id="IPR005112">
    <property type="entry name" value="dDENN_dom"/>
</dbReference>
<reference evidence="4" key="1">
    <citation type="journal article" date="2018" name="Biotechnol. Bioeng.">
        <title>A reference genome of the Chinese hamster based on a hybrid assembly strategy.</title>
        <authorList>
            <person name="Rupp O."/>
            <person name="MacDonald M.L."/>
            <person name="Li S."/>
            <person name="Dhiman H."/>
            <person name="Polson S."/>
            <person name="Griep S."/>
            <person name="Heffner K."/>
            <person name="Hernandez I."/>
            <person name="Brinkrolf K."/>
            <person name="Jadhav V."/>
            <person name="Samoudi M."/>
            <person name="Hao H."/>
            <person name="Kingham B."/>
            <person name="Goesmann A."/>
            <person name="Betenbaugh M.J."/>
            <person name="Lewis N.E."/>
            <person name="Borth N."/>
            <person name="Lee K.H."/>
        </authorList>
    </citation>
    <scope>NUCLEOTIDE SEQUENCE [LARGE SCALE GENOMIC DNA]</scope>
    <source>
        <strain evidence="4">17A/GY</strain>
    </source>
</reference>
<dbReference type="RefSeq" id="XP_035292910.1">
    <property type="nucleotide sequence ID" value="XM_035437019.1"/>
</dbReference>
<name>A0A9J7GV60_CRIGR</name>
<feature type="compositionally biased region" description="Pro residues" evidence="2">
    <location>
        <begin position="364"/>
        <end position="375"/>
    </location>
</feature>
<dbReference type="InterPro" id="IPR043153">
    <property type="entry name" value="DENN_C"/>
</dbReference>
<feature type="domain" description="UDENN" evidence="3">
    <location>
        <begin position="75"/>
        <end position="474"/>
    </location>
</feature>
<dbReference type="GO" id="GO:0031410">
    <property type="term" value="C:cytoplasmic vesicle"/>
    <property type="evidence" value="ECO:0007669"/>
    <property type="project" value="TreeGrafter"/>
</dbReference>
<dbReference type="Pfam" id="PF02141">
    <property type="entry name" value="DENN"/>
    <property type="match status" value="1"/>
</dbReference>
<accession>A0A9J7GV60</accession>
<dbReference type="SMART" id="SM00799">
    <property type="entry name" value="DENN"/>
    <property type="match status" value="1"/>
</dbReference>
<evidence type="ECO:0000256" key="1">
    <source>
        <dbReference type="ARBA" id="ARBA00022658"/>
    </source>
</evidence>
<dbReference type="CTD" id="22898"/>
<dbReference type="GeneID" id="100774715"/>
<evidence type="ECO:0000259" key="3">
    <source>
        <dbReference type="PROSITE" id="PS50211"/>
    </source>
</evidence>
<dbReference type="InterPro" id="IPR015943">
    <property type="entry name" value="WD40/YVTN_repeat-like_dom_sf"/>
</dbReference>
<proteinExistence type="predicted"/>
<reference evidence="4" key="2">
    <citation type="journal article" date="2020" name="Biotechnol. Bioeng.">
        <title>Chromosome-scale scaffolds for the Chinese hamster reference genome assembly to facilitate the study of the CHO epigenome.</title>
        <authorList>
            <person name="Hilliard W."/>
            <person name="MacDonald M."/>
            <person name="Lee K.H."/>
        </authorList>
    </citation>
    <scope>NUCLEOTIDE SEQUENCE [LARGE SCALE GENOMIC DNA]</scope>
    <source>
        <strain evidence="4">17A/GY</strain>
    </source>
</reference>
<dbReference type="Pfam" id="PF25570">
    <property type="entry name" value="TPR_DENND3"/>
    <property type="match status" value="1"/>
</dbReference>
<protein>
    <submittedName>
        <fullName evidence="5">DENN domain-containing protein 3 isoform X2</fullName>
    </submittedName>
</protein>
<dbReference type="GO" id="GO:0032483">
    <property type="term" value="P:regulation of Rab protein signal transduction"/>
    <property type="evidence" value="ECO:0007669"/>
    <property type="project" value="TreeGrafter"/>
</dbReference>
<dbReference type="Gene3D" id="3.30.450.200">
    <property type="match status" value="1"/>
</dbReference>
<dbReference type="RefSeq" id="XP_035296552.1">
    <property type="nucleotide sequence ID" value="XM_035440661.1"/>
</dbReference>
<dbReference type="PROSITE" id="PS50211">
    <property type="entry name" value="DENN"/>
    <property type="match status" value="1"/>
</dbReference>
<reference evidence="5" key="3">
    <citation type="submission" date="2025-08" db="UniProtKB">
        <authorList>
            <consortium name="RefSeq"/>
        </authorList>
    </citation>
    <scope>IDENTIFICATION</scope>
    <source>
        <strain evidence="5">17A/GY</strain>
        <tissue evidence="5">Liver</tissue>
    </source>
</reference>
<dbReference type="GO" id="GO:0005085">
    <property type="term" value="F:guanyl-nucleotide exchange factor activity"/>
    <property type="evidence" value="ECO:0007669"/>
    <property type="project" value="UniProtKB-KW"/>
</dbReference>
<gene>
    <name evidence="5" type="primary">Dennd3</name>
</gene>
<dbReference type="SMART" id="SM00801">
    <property type="entry name" value="dDENN"/>
    <property type="match status" value="1"/>
</dbReference>
<dbReference type="InterPro" id="IPR001680">
    <property type="entry name" value="WD40_rpt"/>
</dbReference>
<sequence>MAEPTARHLSLPSGLLELCALLGASQDSLRGLEQIGQKRGLKSVSSLAPEVLSVFVPPFTTQDDGQVSENSCMLSKTRRRSFRKKREKPRIEYWKSHPGDSKGPDSEDVTIPGGVDLLALPQLCFPGGVCVAPEPKEDYIHFLVLTDVCGNRTYGVVAQYYRPLHDEYCFYNGKTHWEPSVSSARRFVPFAVCVVSRFPYYNSLKDCLSCLLTHLKLCKDFEVDNHIKDFAARLSLIPCPPPGPLHLIFNMKPLQVVFPSRADPESPIIDLDLHLPLLCFRPEKVLQILTCILTEQRIVFFSSDWALLTLIAECFVVYLHPLQWQHTFVPILSGQMLDFVMAPTSFLMGCHLDHFEEVRKSPEPPDAPRLAPCPPELQHRLERGPRPSTSLAADSQLQDPAYQPAAARRHLQHTAHLLVAREVKNHLNYEHRVFNSEEFLKTRAAGDQQFYKQVLDTYMFHSFLKARLNGRMDAFARMDLDTQSEEDRIDRMLISPRRPTVEKMTSRKSSPLHVTHRRMVVSMPNLQDISLPELPPRNSSLRIMDTSSCKSSSSVFKVTPKSTYTFKIPEIHFPLMNQCVQAYYTDLITLLSKAMSLLGPGDSLLLARYFYLRGLIQVMQGQLLSALLDFQNLYKTDIGIFPADLVKSMVESMSASEWAQAERTPELRRLITEVLDKPGETPKADDAVKNFELPKKHMQLNDFVKRVQESGIVKDAVIIHRLFDALTVGHEKQIDPETFRDFYTCWKETEAEAQEVSLPALLTDHLDKNECVYKLSSSVKTNRGVGKIAMTQKRLFLLPEGRPGYVEIATFRNIEEVKNTTVAFLLLKIPTLKIKTVAKKEVFEANLKSECDLWHLMVKEMWAGKKLADDHKDPQYVQQALTNVLLMDAVVGTLQSPSAIYAASKLAYFDKMRSEMPMAVPKTTSETLKHKINPSAGETAPQAVDVLLYTPGRLDPAEKVEDAHPKLWCALNEGKVVVFDASSWTIHQHCFKVGASKVNCMVMAEHSQVWVGSEDSVIYIINVHSMSCNKQLTDHRAAVTGLVVQNGKKPSEVYSCSLDGTVLAWNVSTLRVTSRFQLPYGDLMSISLHNDCLWCCTGHSLVVVTMQGFHRHELKINSPYKASTSLLAFQLLPEKEQLWVACAGCSDLYIWSLKDLGQPPRKTHLQDCTEVSCMIRVKRQIWVGGRGLSQGKPRGKIFVMDVEKMTVEKELVAHSDTVKTLCSAEDRYVLSGAGHEEGKIAIWKVE</sequence>
<dbReference type="Gene3D" id="2.130.10.10">
    <property type="entry name" value="YVTN repeat-like/Quinoprotein amine dehydrogenase"/>
    <property type="match status" value="2"/>
</dbReference>
<dbReference type="Gene3D" id="3.40.50.11500">
    <property type="match status" value="1"/>
</dbReference>